<dbReference type="PANTHER" id="PTHR44688:SF16">
    <property type="entry name" value="DNA-BINDING TRANSCRIPTIONAL ACTIVATOR DEVR_DOSR"/>
    <property type="match status" value="1"/>
</dbReference>
<evidence type="ECO:0000256" key="3">
    <source>
        <dbReference type="ARBA" id="ARBA00023163"/>
    </source>
</evidence>
<keyword evidence="3" id="KW-0804">Transcription</keyword>
<dbReference type="PROSITE" id="PS50043">
    <property type="entry name" value="HTH_LUXR_2"/>
    <property type="match status" value="1"/>
</dbReference>
<dbReference type="PRINTS" id="PR00038">
    <property type="entry name" value="HTHLUXR"/>
</dbReference>
<name>A0ABY4YKQ5_9MICO</name>
<evidence type="ECO:0000256" key="1">
    <source>
        <dbReference type="ARBA" id="ARBA00023015"/>
    </source>
</evidence>
<dbReference type="CDD" id="cd06170">
    <property type="entry name" value="LuxR_C_like"/>
    <property type="match status" value="1"/>
</dbReference>
<evidence type="ECO:0000256" key="2">
    <source>
        <dbReference type="ARBA" id="ARBA00023125"/>
    </source>
</evidence>
<protein>
    <submittedName>
        <fullName evidence="5">Helix-turn-helix transcriptional regulator</fullName>
    </submittedName>
</protein>
<proteinExistence type="predicted"/>
<dbReference type="SMART" id="SM00421">
    <property type="entry name" value="HTH_LUXR"/>
    <property type="match status" value="1"/>
</dbReference>
<evidence type="ECO:0000259" key="4">
    <source>
        <dbReference type="PROSITE" id="PS50043"/>
    </source>
</evidence>
<dbReference type="InterPro" id="IPR016032">
    <property type="entry name" value="Sig_transdc_resp-reg_C-effctor"/>
</dbReference>
<dbReference type="Proteomes" id="UP001056535">
    <property type="component" value="Chromosome"/>
</dbReference>
<feature type="domain" description="HTH luxR-type" evidence="4">
    <location>
        <begin position="177"/>
        <end position="242"/>
    </location>
</feature>
<dbReference type="InterPro" id="IPR036388">
    <property type="entry name" value="WH-like_DNA-bd_sf"/>
</dbReference>
<dbReference type="SUPFAM" id="SSF46894">
    <property type="entry name" value="C-terminal effector domain of the bipartite response regulators"/>
    <property type="match status" value="1"/>
</dbReference>
<dbReference type="Gene3D" id="1.10.10.10">
    <property type="entry name" value="Winged helix-like DNA-binding domain superfamily/Winged helix DNA-binding domain"/>
    <property type="match status" value="1"/>
</dbReference>
<dbReference type="PANTHER" id="PTHR44688">
    <property type="entry name" value="DNA-BINDING TRANSCRIPTIONAL ACTIVATOR DEVR_DOSR"/>
    <property type="match status" value="1"/>
</dbReference>
<dbReference type="InterPro" id="IPR000792">
    <property type="entry name" value="Tscrpt_reg_LuxR_C"/>
</dbReference>
<organism evidence="5 6">
    <name type="scientific">Ornithinimicrobium cryptoxanthini</name>
    <dbReference type="NCBI Taxonomy" id="2934161"/>
    <lineage>
        <taxon>Bacteria</taxon>
        <taxon>Bacillati</taxon>
        <taxon>Actinomycetota</taxon>
        <taxon>Actinomycetes</taxon>
        <taxon>Micrococcales</taxon>
        <taxon>Ornithinimicrobiaceae</taxon>
        <taxon>Ornithinimicrobium</taxon>
    </lineage>
</organism>
<evidence type="ECO:0000313" key="6">
    <source>
        <dbReference type="Proteomes" id="UP001056535"/>
    </source>
</evidence>
<sequence>MTAASHAPEGIEERVGAIVNLLLPALDCSVGLLVRADAPRLVIQVIGGTTAVNAGMSKQIRSQLSRPLLRPVVTGNLAPTSAARAYGEADWQQSAIRAEALQTLGVDQFAHLPIYGGPGLVTFVFGRSGEDFTDQNLALLASVQPVVAGLGKLLQLSRPTPSAVLGIIAIEVDSCDGGGDLLKLTDREIEVLQLLAHGHTAAVIARVADCSLRTVHRHLGNIYDKLAVGDRLSAVNRAQALGLLAPETVDA</sequence>
<gene>
    <name evidence="5" type="ORF">NF557_05025</name>
</gene>
<reference evidence="5" key="1">
    <citation type="submission" date="2022-06" db="EMBL/GenBank/DDBJ databases">
        <title>Ornithinimicrobium JY.X270.</title>
        <authorList>
            <person name="Huang Y."/>
        </authorList>
    </citation>
    <scope>NUCLEOTIDE SEQUENCE</scope>
    <source>
        <strain evidence="5">JY.X270</strain>
    </source>
</reference>
<keyword evidence="1" id="KW-0805">Transcription regulation</keyword>
<evidence type="ECO:0000313" key="5">
    <source>
        <dbReference type="EMBL" id="USQ77279.1"/>
    </source>
</evidence>
<keyword evidence="2" id="KW-0238">DNA-binding</keyword>
<accession>A0ABY4YKQ5</accession>
<keyword evidence="6" id="KW-1185">Reference proteome</keyword>
<dbReference type="EMBL" id="CP099490">
    <property type="protein sequence ID" value="USQ77279.1"/>
    <property type="molecule type" value="Genomic_DNA"/>
</dbReference>
<dbReference type="RefSeq" id="WP_252622245.1">
    <property type="nucleotide sequence ID" value="NZ_CP099490.1"/>
</dbReference>
<dbReference type="Pfam" id="PF00196">
    <property type="entry name" value="GerE"/>
    <property type="match status" value="1"/>
</dbReference>